<feature type="compositionally biased region" description="Basic and acidic residues" evidence="1">
    <location>
        <begin position="91"/>
        <end position="103"/>
    </location>
</feature>
<feature type="compositionally biased region" description="Basic and acidic residues" evidence="1">
    <location>
        <begin position="15"/>
        <end position="25"/>
    </location>
</feature>
<feature type="non-terminal residue" evidence="2">
    <location>
        <position position="1"/>
    </location>
</feature>
<proteinExistence type="predicted"/>
<dbReference type="EMBL" id="AB855999">
    <property type="protein sequence ID" value="BAO03528.1"/>
    <property type="molecule type" value="Genomic_DNA"/>
</dbReference>
<sequence>LRGGHRPCRLLRAGHLEGRHQDRPGRRQGVRGRRVPAQRRRARQPRLGQVRHRQGSRRALPHRLHELRRLQALHRQQGVRALHALHQRHASRVEGRRREERLHPLRRQGPHPGRRSDEFPAGAFRARGGTLRRAQGAYRVHLGLVDGRGQEPRTPGRAHETPGLRQDAGDVQPGARFAPRPGAQEQPVHLLQAGRSARRLGSQHRRLPQEAPEIGLAAQQTRRQDNGVHFLWI</sequence>
<protein>
    <submittedName>
        <fullName evidence="2">Dissimilatory sulfite reductase alpha subunit</fullName>
    </submittedName>
</protein>
<evidence type="ECO:0000256" key="1">
    <source>
        <dbReference type="SAM" id="MobiDB-lite"/>
    </source>
</evidence>
<feature type="region of interest" description="Disordered" evidence="1">
    <location>
        <begin position="15"/>
        <end position="57"/>
    </location>
</feature>
<organism evidence="2">
    <name type="scientific">uncultured sulfate-reducing bacterium</name>
    <dbReference type="NCBI Taxonomy" id="153939"/>
    <lineage>
        <taxon>Bacteria</taxon>
        <taxon>environmental samples</taxon>
    </lineage>
</organism>
<reference evidence="2" key="1">
    <citation type="submission" date="2013-09" db="EMBL/GenBank/DDBJ databases">
        <title>Microbial sulfur cycles in deep aquifers in a natural gas field driven by injection of sulfate.</title>
        <authorList>
            <person name="Katayama T."/>
            <person name="Yoshioka H."/>
            <person name="Yamanaka T."/>
            <person name="Muramoto Y."/>
            <person name="Usami J."/>
            <person name="Kamagata Y."/>
            <person name="Sakata S."/>
        </authorList>
    </citation>
    <scope>NUCLEOTIDE SEQUENCE</scope>
</reference>
<feature type="compositionally biased region" description="Basic residues" evidence="1">
    <location>
        <begin position="104"/>
        <end position="113"/>
    </location>
</feature>
<feature type="region of interest" description="Disordered" evidence="1">
    <location>
        <begin position="146"/>
        <end position="170"/>
    </location>
</feature>
<gene>
    <name evidence="2" type="primary">dsrA</name>
</gene>
<evidence type="ECO:0000313" key="2">
    <source>
        <dbReference type="EMBL" id="BAO03528.1"/>
    </source>
</evidence>
<accession>U6C3N7</accession>
<dbReference type="AlphaFoldDB" id="U6C3N7"/>
<name>U6C3N7_9BACT</name>
<feature type="compositionally biased region" description="Basic residues" evidence="1">
    <location>
        <begin position="26"/>
        <end position="57"/>
    </location>
</feature>
<feature type="region of interest" description="Disordered" evidence="1">
    <location>
        <begin position="87"/>
        <end position="121"/>
    </location>
</feature>